<sequence>MTNLSIISEVIADTIAEEIIRGVQPPGVRLAQDAIASRFQCSHVPVREALQRLVQMELATSEPRKGVRVVALASSDHVEIQEMRLALEPLALRRAVIQVQGKTLREIEDYRLLCDDAKDAISWERANRAFHMAILRPCGRHRLLKQIEELQRLSANRFHTKWQQKWAQSSDRDHANIVRAMRAGDADAACAVLERHLKRA</sequence>
<dbReference type="SMART" id="SM00345">
    <property type="entry name" value="HTH_GNTR"/>
    <property type="match status" value="1"/>
</dbReference>
<dbReference type="InterPro" id="IPR008920">
    <property type="entry name" value="TF_FadR/GntR_C"/>
</dbReference>
<dbReference type="PANTHER" id="PTHR43537:SF49">
    <property type="entry name" value="TRANSCRIPTIONAL REGULATORY PROTEIN"/>
    <property type="match status" value="1"/>
</dbReference>
<dbReference type="Pfam" id="PF00392">
    <property type="entry name" value="GntR"/>
    <property type="match status" value="1"/>
</dbReference>
<dbReference type="SUPFAM" id="SSF48008">
    <property type="entry name" value="GntR ligand-binding domain-like"/>
    <property type="match status" value="1"/>
</dbReference>
<reference evidence="6" key="1">
    <citation type="submission" date="2017-05" db="EMBL/GenBank/DDBJ databases">
        <authorList>
            <person name="Rodrigo-Torres L."/>
            <person name="Arahal R. D."/>
            <person name="Lucena T."/>
        </authorList>
    </citation>
    <scope>NUCLEOTIDE SEQUENCE [LARGE SCALE GENOMIC DNA]</scope>
    <source>
        <strain evidence="6">CECT 8868</strain>
    </source>
</reference>
<dbReference type="Proteomes" id="UP000203464">
    <property type="component" value="Unassembled WGS sequence"/>
</dbReference>
<dbReference type="GO" id="GO:0003677">
    <property type="term" value="F:DNA binding"/>
    <property type="evidence" value="ECO:0007669"/>
    <property type="project" value="UniProtKB-KW"/>
</dbReference>
<evidence type="ECO:0000313" key="6">
    <source>
        <dbReference type="Proteomes" id="UP000203464"/>
    </source>
</evidence>
<dbReference type="EMBL" id="FXYD01000002">
    <property type="protein sequence ID" value="SMX36983.1"/>
    <property type="molecule type" value="Genomic_DNA"/>
</dbReference>
<proteinExistence type="predicted"/>
<evidence type="ECO:0000256" key="1">
    <source>
        <dbReference type="ARBA" id="ARBA00023015"/>
    </source>
</evidence>
<dbReference type="PANTHER" id="PTHR43537">
    <property type="entry name" value="TRANSCRIPTIONAL REGULATOR, GNTR FAMILY"/>
    <property type="match status" value="1"/>
</dbReference>
<feature type="domain" description="HTH gntR-type" evidence="4">
    <location>
        <begin position="5"/>
        <end position="72"/>
    </location>
</feature>
<dbReference type="InterPro" id="IPR036390">
    <property type="entry name" value="WH_DNA-bd_sf"/>
</dbReference>
<dbReference type="Gene3D" id="1.20.120.530">
    <property type="entry name" value="GntR ligand-binding domain-like"/>
    <property type="match status" value="1"/>
</dbReference>
<accession>A0A238K2I5</accession>
<keyword evidence="2" id="KW-0238">DNA-binding</keyword>
<dbReference type="InterPro" id="IPR011711">
    <property type="entry name" value="GntR_C"/>
</dbReference>
<dbReference type="AlphaFoldDB" id="A0A238K2I5"/>
<dbReference type="PROSITE" id="PS50949">
    <property type="entry name" value="HTH_GNTR"/>
    <property type="match status" value="1"/>
</dbReference>
<organism evidence="5 6">
    <name type="scientific">Octadecabacter ascidiaceicola</name>
    <dbReference type="NCBI Taxonomy" id="1655543"/>
    <lineage>
        <taxon>Bacteria</taxon>
        <taxon>Pseudomonadati</taxon>
        <taxon>Pseudomonadota</taxon>
        <taxon>Alphaproteobacteria</taxon>
        <taxon>Rhodobacterales</taxon>
        <taxon>Roseobacteraceae</taxon>
        <taxon>Octadecabacter</taxon>
    </lineage>
</organism>
<dbReference type="InterPro" id="IPR000524">
    <property type="entry name" value="Tscrpt_reg_HTH_GntR"/>
</dbReference>
<gene>
    <name evidence="5" type="primary">csiR_2</name>
    <name evidence="5" type="ORF">OCA8868_01207</name>
</gene>
<evidence type="ECO:0000256" key="2">
    <source>
        <dbReference type="ARBA" id="ARBA00023125"/>
    </source>
</evidence>
<dbReference type="InterPro" id="IPR036388">
    <property type="entry name" value="WH-like_DNA-bd_sf"/>
</dbReference>
<dbReference type="SUPFAM" id="SSF46785">
    <property type="entry name" value="Winged helix' DNA-binding domain"/>
    <property type="match status" value="1"/>
</dbReference>
<keyword evidence="3" id="KW-0804">Transcription</keyword>
<name>A0A238K2I5_9RHOB</name>
<evidence type="ECO:0000313" key="5">
    <source>
        <dbReference type="EMBL" id="SMX36983.1"/>
    </source>
</evidence>
<dbReference type="SMART" id="SM00895">
    <property type="entry name" value="FCD"/>
    <property type="match status" value="1"/>
</dbReference>
<dbReference type="Gene3D" id="1.10.10.10">
    <property type="entry name" value="Winged helix-like DNA-binding domain superfamily/Winged helix DNA-binding domain"/>
    <property type="match status" value="1"/>
</dbReference>
<protein>
    <submittedName>
        <fullName evidence="5">HTH-type transcriptional repressor CsiR</fullName>
    </submittedName>
</protein>
<dbReference type="Pfam" id="PF07729">
    <property type="entry name" value="FCD"/>
    <property type="match status" value="1"/>
</dbReference>
<dbReference type="GO" id="GO:0003700">
    <property type="term" value="F:DNA-binding transcription factor activity"/>
    <property type="evidence" value="ECO:0007669"/>
    <property type="project" value="InterPro"/>
</dbReference>
<keyword evidence="6" id="KW-1185">Reference proteome</keyword>
<dbReference type="RefSeq" id="WP_245848069.1">
    <property type="nucleotide sequence ID" value="NZ_FXYD01000002.1"/>
</dbReference>
<keyword evidence="1" id="KW-0805">Transcription regulation</keyword>
<evidence type="ECO:0000259" key="4">
    <source>
        <dbReference type="PROSITE" id="PS50949"/>
    </source>
</evidence>
<evidence type="ECO:0000256" key="3">
    <source>
        <dbReference type="ARBA" id="ARBA00023163"/>
    </source>
</evidence>